<evidence type="ECO:0000256" key="2">
    <source>
        <dbReference type="ARBA" id="ARBA00008663"/>
    </source>
</evidence>
<keyword evidence="10 12" id="KW-0324">Glycolysis</keyword>
<dbReference type="Pfam" id="PF00224">
    <property type="entry name" value="PK"/>
    <property type="match status" value="1"/>
</dbReference>
<dbReference type="GO" id="GO:0005524">
    <property type="term" value="F:ATP binding"/>
    <property type="evidence" value="ECO:0007669"/>
    <property type="project" value="UniProtKB-KW"/>
</dbReference>
<evidence type="ECO:0000256" key="9">
    <source>
        <dbReference type="ARBA" id="ARBA00022842"/>
    </source>
</evidence>
<dbReference type="AlphaFoldDB" id="A0A1G8WQ54"/>
<evidence type="ECO:0000256" key="3">
    <source>
        <dbReference type="ARBA" id="ARBA00012142"/>
    </source>
</evidence>
<feature type="domain" description="Pyruvate kinase barrel" evidence="13">
    <location>
        <begin position="140"/>
        <end position="458"/>
    </location>
</feature>
<comment type="similarity">
    <text evidence="2 12">Belongs to the pyruvate kinase family.</text>
</comment>
<sequence>MNSSPNAPSLSPTESAAELHANLSRLRDTIEHEAGQTLDGWRPAIEREDFLPSAENLARYLAMRKVDLRGIQDGLVELGMSSLGRCESHIRPTLDAASATLASVAGLPAEDYPLASAFFEGPQRVARARDAMFGQGEPGTRIMVTLPTEAAEDENIIRQFVYAGANSVRINCAHDDETAWAAMIRHVRTISREVGRDVRINMDLGGPKVRTDLGDKLKGKRLFSGDRISLVYELPEDRKGLAVTTLNHPELIDKLVIGSRVWLDDGKIGGVVESLDESGAVIEVTSVRPSGVKIKHGKGVNLPGVAVEIPALTEKDLNDLDFVARHADTIGFSFVQTPQDVRDLIAALQGRLGDAPLPAVMLKIETELAVRNLPRLLVQAGGKLPVAVMIARGDLSVELGMDRTSEMQEEILWMCAAAHVPTVWATQVLESLMKEGLASRAEVTDAAMGQRAECVMLNKGPYAPQGIAFLQEVLRRMARHHGKRIAIMGPLNSWREMQQL</sequence>
<evidence type="ECO:0000313" key="15">
    <source>
        <dbReference type="Proteomes" id="UP000199382"/>
    </source>
</evidence>
<dbReference type="UniPathway" id="UPA00109">
    <property type="reaction ID" value="UER00188"/>
</dbReference>
<dbReference type="PANTHER" id="PTHR11817">
    <property type="entry name" value="PYRUVATE KINASE"/>
    <property type="match status" value="1"/>
</dbReference>
<dbReference type="OrthoDB" id="9812123at2"/>
<evidence type="ECO:0000256" key="1">
    <source>
        <dbReference type="ARBA" id="ARBA00004997"/>
    </source>
</evidence>
<dbReference type="InterPro" id="IPR011037">
    <property type="entry name" value="Pyrv_Knase-like_insert_dom_sf"/>
</dbReference>
<evidence type="ECO:0000256" key="11">
    <source>
        <dbReference type="ARBA" id="ARBA00023317"/>
    </source>
</evidence>
<evidence type="ECO:0000256" key="12">
    <source>
        <dbReference type="RuleBase" id="RU000504"/>
    </source>
</evidence>
<evidence type="ECO:0000256" key="5">
    <source>
        <dbReference type="ARBA" id="ARBA00022723"/>
    </source>
</evidence>
<dbReference type="SUPFAM" id="SSF51621">
    <property type="entry name" value="Phosphoenolpyruvate/pyruvate domain"/>
    <property type="match status" value="1"/>
</dbReference>
<evidence type="ECO:0000256" key="10">
    <source>
        <dbReference type="ARBA" id="ARBA00023152"/>
    </source>
</evidence>
<dbReference type="GO" id="GO:0016301">
    <property type="term" value="F:kinase activity"/>
    <property type="evidence" value="ECO:0007669"/>
    <property type="project" value="UniProtKB-KW"/>
</dbReference>
<reference evidence="14 15" key="1">
    <citation type="submission" date="2016-10" db="EMBL/GenBank/DDBJ databases">
        <authorList>
            <person name="de Groot N.N."/>
        </authorList>
    </citation>
    <scope>NUCLEOTIDE SEQUENCE [LARGE SCALE GENOMIC DNA]</scope>
    <source>
        <strain evidence="14 15">DSM 25294</strain>
    </source>
</reference>
<dbReference type="InterPro" id="IPR040442">
    <property type="entry name" value="Pyrv_kinase-like_dom_sf"/>
</dbReference>
<dbReference type="InterPro" id="IPR015793">
    <property type="entry name" value="Pyrv_Knase_brl"/>
</dbReference>
<name>A0A1G8WQ54_9RHOB</name>
<dbReference type="GO" id="GO:0030955">
    <property type="term" value="F:potassium ion binding"/>
    <property type="evidence" value="ECO:0007669"/>
    <property type="project" value="InterPro"/>
</dbReference>
<evidence type="ECO:0000313" key="14">
    <source>
        <dbReference type="EMBL" id="SDJ80508.1"/>
    </source>
</evidence>
<dbReference type="EMBL" id="FNEK01000024">
    <property type="protein sequence ID" value="SDJ80508.1"/>
    <property type="molecule type" value="Genomic_DNA"/>
</dbReference>
<dbReference type="Proteomes" id="UP000199382">
    <property type="component" value="Unassembled WGS sequence"/>
</dbReference>
<accession>A0A1G8WQ54</accession>
<dbReference type="GO" id="GO:0004743">
    <property type="term" value="F:pyruvate kinase activity"/>
    <property type="evidence" value="ECO:0007669"/>
    <property type="project" value="UniProtKB-EC"/>
</dbReference>
<dbReference type="EC" id="2.7.1.40" evidence="3 12"/>
<keyword evidence="11 14" id="KW-0670">Pyruvate</keyword>
<comment type="pathway">
    <text evidence="1 12">Carbohydrate degradation; glycolysis; pyruvate from D-glyceraldehyde 3-phosphate: step 5/5.</text>
</comment>
<evidence type="ECO:0000256" key="8">
    <source>
        <dbReference type="ARBA" id="ARBA00022840"/>
    </source>
</evidence>
<dbReference type="STRING" id="571298.SAMN04488026_102462"/>
<proteinExistence type="inferred from homology"/>
<keyword evidence="9 12" id="KW-0460">Magnesium</keyword>
<keyword evidence="8" id="KW-0067">ATP-binding</keyword>
<dbReference type="PRINTS" id="PR01050">
    <property type="entry name" value="PYRUVTKNASE"/>
</dbReference>
<dbReference type="Gene3D" id="3.20.20.60">
    <property type="entry name" value="Phosphoenolpyruvate-binding domains"/>
    <property type="match status" value="1"/>
</dbReference>
<evidence type="ECO:0000259" key="13">
    <source>
        <dbReference type="Pfam" id="PF00224"/>
    </source>
</evidence>
<evidence type="ECO:0000256" key="4">
    <source>
        <dbReference type="ARBA" id="ARBA00022679"/>
    </source>
</evidence>
<gene>
    <name evidence="14" type="ORF">SAMN04488026_102462</name>
</gene>
<keyword evidence="5" id="KW-0479">Metal-binding</keyword>
<dbReference type="SUPFAM" id="SSF50800">
    <property type="entry name" value="PK beta-barrel domain-like"/>
    <property type="match status" value="1"/>
</dbReference>
<organism evidence="14 15">
    <name type="scientific">Aliiruegeria lutimaris</name>
    <dbReference type="NCBI Taxonomy" id="571298"/>
    <lineage>
        <taxon>Bacteria</taxon>
        <taxon>Pseudomonadati</taxon>
        <taxon>Pseudomonadota</taxon>
        <taxon>Alphaproteobacteria</taxon>
        <taxon>Rhodobacterales</taxon>
        <taxon>Roseobacteraceae</taxon>
        <taxon>Aliiruegeria</taxon>
    </lineage>
</organism>
<keyword evidence="4 12" id="KW-0808">Transferase</keyword>
<dbReference type="RefSeq" id="WP_139188386.1">
    <property type="nucleotide sequence ID" value="NZ_FNEK01000024.1"/>
</dbReference>
<keyword evidence="7 12" id="KW-0418">Kinase</keyword>
<dbReference type="InterPro" id="IPR001697">
    <property type="entry name" value="Pyr_Knase"/>
</dbReference>
<comment type="catalytic activity">
    <reaction evidence="12">
        <text>pyruvate + ATP = phosphoenolpyruvate + ADP + H(+)</text>
        <dbReference type="Rhea" id="RHEA:18157"/>
        <dbReference type="ChEBI" id="CHEBI:15361"/>
        <dbReference type="ChEBI" id="CHEBI:15378"/>
        <dbReference type="ChEBI" id="CHEBI:30616"/>
        <dbReference type="ChEBI" id="CHEBI:58702"/>
        <dbReference type="ChEBI" id="CHEBI:456216"/>
        <dbReference type="EC" id="2.7.1.40"/>
    </reaction>
</comment>
<dbReference type="Gene3D" id="2.40.33.10">
    <property type="entry name" value="PK beta-barrel domain-like"/>
    <property type="match status" value="1"/>
</dbReference>
<evidence type="ECO:0000256" key="6">
    <source>
        <dbReference type="ARBA" id="ARBA00022741"/>
    </source>
</evidence>
<evidence type="ECO:0000256" key="7">
    <source>
        <dbReference type="ARBA" id="ARBA00022777"/>
    </source>
</evidence>
<keyword evidence="6" id="KW-0547">Nucleotide-binding</keyword>
<keyword evidence="15" id="KW-1185">Reference proteome</keyword>
<dbReference type="InterPro" id="IPR015806">
    <property type="entry name" value="Pyrv_Knase_insert_dom_sf"/>
</dbReference>
<dbReference type="GO" id="GO:0000287">
    <property type="term" value="F:magnesium ion binding"/>
    <property type="evidence" value="ECO:0007669"/>
    <property type="project" value="InterPro"/>
</dbReference>
<dbReference type="InterPro" id="IPR015813">
    <property type="entry name" value="Pyrv/PenolPyrv_kinase-like_dom"/>
</dbReference>
<protein>
    <recommendedName>
        <fullName evidence="3 12">Pyruvate kinase</fullName>
        <ecNumber evidence="3 12">2.7.1.40</ecNumber>
    </recommendedName>
</protein>